<gene>
    <name evidence="12" type="ORF">TRAPUB_12510</name>
</gene>
<dbReference type="PANTHER" id="PTHR24305">
    <property type="entry name" value="CYTOCHROME P450"/>
    <property type="match status" value="1"/>
</dbReference>
<accession>A0A1M2VTN1</accession>
<feature type="transmembrane region" description="Helical" evidence="11">
    <location>
        <begin position="37"/>
        <end position="56"/>
    </location>
</feature>
<evidence type="ECO:0000313" key="13">
    <source>
        <dbReference type="Proteomes" id="UP000184267"/>
    </source>
</evidence>
<dbReference type="GO" id="GO:0020037">
    <property type="term" value="F:heme binding"/>
    <property type="evidence" value="ECO:0007669"/>
    <property type="project" value="InterPro"/>
</dbReference>
<evidence type="ECO:0000256" key="1">
    <source>
        <dbReference type="ARBA" id="ARBA00001971"/>
    </source>
</evidence>
<evidence type="ECO:0000256" key="6">
    <source>
        <dbReference type="ARBA" id="ARBA00023002"/>
    </source>
</evidence>
<dbReference type="InterPro" id="IPR001128">
    <property type="entry name" value="Cyt_P450"/>
</dbReference>
<protein>
    <submittedName>
        <fullName evidence="12">Cytochrome P450 67</fullName>
    </submittedName>
</protein>
<evidence type="ECO:0000313" key="12">
    <source>
        <dbReference type="EMBL" id="OJT10971.1"/>
    </source>
</evidence>
<keyword evidence="11" id="KW-0472">Membrane</keyword>
<dbReference type="Pfam" id="PF00067">
    <property type="entry name" value="p450"/>
    <property type="match status" value="1"/>
</dbReference>
<keyword evidence="7 9" id="KW-0408">Iron</keyword>
<feature type="transmembrane region" description="Helical" evidence="11">
    <location>
        <begin position="62"/>
        <end position="85"/>
    </location>
</feature>
<dbReference type="OrthoDB" id="6692864at2759"/>
<sequence length="556" mass="62156">MNSLPVPNEYLGFAAAAGVASWLYLNRRTVRGDYAFLFYSAAYFALYATLRAFPLASASPSIAAAFIALTYFTTLASVTVGYRLSPWHPLANYPGPVLWRISSVYLTYISFMGRRHLILDKLHAKYGPFLRIGPNTLSLNTPAATSVYLTMEKSDAYRFPAHDKVVGIFFKQDSKEVHRERKKLWGGMFTPNGLAQLTPALEKRTWEVMRCIERRQKANGGYVNLPEAFYHWSHDFMGDMVFSGCNKIELMKNGDAKELIYTGKLATVMQDSLGQSPWLMDILWQIPATKDMHQLVRLASQMTRTRVQAKELPAFRDLISYLMEGGVSLPDMERDAVIGILGGSDNTSIAMSLCCYFLVAEPHYYVALRAELDAAFPDPLGHLAPATLATLPLLNGAIHEILRLGSPYFLPRVAGPGGAKVDGHYIPEGTIVALAAYSQQISPDNFYPEPMNFRPERWQPQGLGPDTKTNKAVLASFSFGPHSCIGKVLAWQELRYCLSRVVLAFDMEFQPGFDVQAFRDGILNMRTTLLEKDMFMKVSRRAGVDLDKVFATLEAE</sequence>
<evidence type="ECO:0000256" key="4">
    <source>
        <dbReference type="ARBA" id="ARBA00022617"/>
    </source>
</evidence>
<keyword evidence="11" id="KW-0812">Transmembrane</keyword>
<dbReference type="EMBL" id="MNAD01000703">
    <property type="protein sequence ID" value="OJT10971.1"/>
    <property type="molecule type" value="Genomic_DNA"/>
</dbReference>
<evidence type="ECO:0000256" key="11">
    <source>
        <dbReference type="SAM" id="Phobius"/>
    </source>
</evidence>
<evidence type="ECO:0000256" key="2">
    <source>
        <dbReference type="ARBA" id="ARBA00005179"/>
    </source>
</evidence>
<comment type="pathway">
    <text evidence="2">Secondary metabolite biosynthesis.</text>
</comment>
<keyword evidence="4 9" id="KW-0349">Heme</keyword>
<keyword evidence="6 10" id="KW-0560">Oxidoreductase</keyword>
<dbReference type="InterPro" id="IPR036396">
    <property type="entry name" value="Cyt_P450_sf"/>
</dbReference>
<organism evidence="12 13">
    <name type="scientific">Trametes pubescens</name>
    <name type="common">White-rot fungus</name>
    <dbReference type="NCBI Taxonomy" id="154538"/>
    <lineage>
        <taxon>Eukaryota</taxon>
        <taxon>Fungi</taxon>
        <taxon>Dikarya</taxon>
        <taxon>Basidiomycota</taxon>
        <taxon>Agaricomycotina</taxon>
        <taxon>Agaricomycetes</taxon>
        <taxon>Polyporales</taxon>
        <taxon>Polyporaceae</taxon>
        <taxon>Trametes</taxon>
    </lineage>
</organism>
<feature type="binding site" description="axial binding residue" evidence="9">
    <location>
        <position position="484"/>
    </location>
    <ligand>
        <name>heme</name>
        <dbReference type="ChEBI" id="CHEBI:30413"/>
    </ligand>
    <ligandPart>
        <name>Fe</name>
        <dbReference type="ChEBI" id="CHEBI:18248"/>
    </ligandPart>
</feature>
<feature type="transmembrane region" description="Helical" evidence="11">
    <location>
        <begin position="97"/>
        <end position="113"/>
    </location>
</feature>
<dbReference type="InterPro" id="IPR017972">
    <property type="entry name" value="Cyt_P450_CS"/>
</dbReference>
<evidence type="ECO:0000256" key="10">
    <source>
        <dbReference type="RuleBase" id="RU000461"/>
    </source>
</evidence>
<dbReference type="PRINTS" id="PR00385">
    <property type="entry name" value="P450"/>
</dbReference>
<dbReference type="GO" id="GO:0004497">
    <property type="term" value="F:monooxygenase activity"/>
    <property type="evidence" value="ECO:0007669"/>
    <property type="project" value="UniProtKB-KW"/>
</dbReference>
<comment type="similarity">
    <text evidence="3 10">Belongs to the cytochrome P450 family.</text>
</comment>
<keyword evidence="8 10" id="KW-0503">Monooxygenase</keyword>
<keyword evidence="11" id="KW-1133">Transmembrane helix</keyword>
<dbReference type="Proteomes" id="UP000184267">
    <property type="component" value="Unassembled WGS sequence"/>
</dbReference>
<evidence type="ECO:0000256" key="9">
    <source>
        <dbReference type="PIRSR" id="PIRSR602403-1"/>
    </source>
</evidence>
<evidence type="ECO:0000256" key="7">
    <source>
        <dbReference type="ARBA" id="ARBA00023004"/>
    </source>
</evidence>
<dbReference type="PROSITE" id="PS00086">
    <property type="entry name" value="CYTOCHROME_P450"/>
    <property type="match status" value="1"/>
</dbReference>
<dbReference type="GO" id="GO:0005506">
    <property type="term" value="F:iron ion binding"/>
    <property type="evidence" value="ECO:0007669"/>
    <property type="project" value="InterPro"/>
</dbReference>
<keyword evidence="5 9" id="KW-0479">Metal-binding</keyword>
<evidence type="ECO:0000256" key="8">
    <source>
        <dbReference type="ARBA" id="ARBA00023033"/>
    </source>
</evidence>
<dbReference type="SUPFAM" id="SSF48264">
    <property type="entry name" value="Cytochrome P450"/>
    <property type="match status" value="1"/>
</dbReference>
<comment type="caution">
    <text evidence="12">The sequence shown here is derived from an EMBL/GenBank/DDBJ whole genome shotgun (WGS) entry which is preliminary data.</text>
</comment>
<dbReference type="PANTHER" id="PTHR24305:SF166">
    <property type="entry name" value="CYTOCHROME P450 12A4, MITOCHONDRIAL-RELATED"/>
    <property type="match status" value="1"/>
</dbReference>
<comment type="cofactor">
    <cofactor evidence="1 9">
        <name>heme</name>
        <dbReference type="ChEBI" id="CHEBI:30413"/>
    </cofactor>
</comment>
<dbReference type="InterPro" id="IPR002403">
    <property type="entry name" value="Cyt_P450_E_grp-IV"/>
</dbReference>
<dbReference type="STRING" id="154538.A0A1M2VTN1"/>
<name>A0A1M2VTN1_TRAPU</name>
<dbReference type="OMA" id="GHRYLII"/>
<evidence type="ECO:0000256" key="5">
    <source>
        <dbReference type="ARBA" id="ARBA00022723"/>
    </source>
</evidence>
<evidence type="ECO:0000256" key="3">
    <source>
        <dbReference type="ARBA" id="ARBA00010617"/>
    </source>
</evidence>
<keyword evidence="13" id="KW-1185">Reference proteome</keyword>
<dbReference type="InterPro" id="IPR050121">
    <property type="entry name" value="Cytochrome_P450_monoxygenase"/>
</dbReference>
<reference evidence="12 13" key="1">
    <citation type="submission" date="2016-10" db="EMBL/GenBank/DDBJ databases">
        <title>Genome sequence of the basidiomycete white-rot fungus Trametes pubescens.</title>
        <authorList>
            <person name="Makela M.R."/>
            <person name="Granchi Z."/>
            <person name="Peng M."/>
            <person name="De Vries R.P."/>
            <person name="Grigoriev I."/>
            <person name="Riley R."/>
            <person name="Hilden K."/>
        </authorList>
    </citation>
    <scope>NUCLEOTIDE SEQUENCE [LARGE SCALE GENOMIC DNA]</scope>
    <source>
        <strain evidence="12 13">FBCC735</strain>
    </source>
</reference>
<dbReference type="GO" id="GO:0016705">
    <property type="term" value="F:oxidoreductase activity, acting on paired donors, with incorporation or reduction of molecular oxygen"/>
    <property type="evidence" value="ECO:0007669"/>
    <property type="project" value="InterPro"/>
</dbReference>
<dbReference type="PRINTS" id="PR00465">
    <property type="entry name" value="EP450IV"/>
</dbReference>
<dbReference type="AlphaFoldDB" id="A0A1M2VTN1"/>
<proteinExistence type="inferred from homology"/>
<dbReference type="Gene3D" id="1.10.630.10">
    <property type="entry name" value="Cytochrome P450"/>
    <property type="match status" value="1"/>
</dbReference>
<feature type="transmembrane region" description="Helical" evidence="11">
    <location>
        <begin position="6"/>
        <end position="25"/>
    </location>
</feature>